<feature type="region of interest" description="Disordered" evidence="5">
    <location>
        <begin position="440"/>
        <end position="459"/>
    </location>
</feature>
<evidence type="ECO:0008006" key="8">
    <source>
        <dbReference type="Google" id="ProtNLM"/>
    </source>
</evidence>
<dbReference type="CDD" id="cd02440">
    <property type="entry name" value="AdoMet_MTases"/>
    <property type="match status" value="1"/>
</dbReference>
<dbReference type="PANTHER" id="PTHR11265:SF0">
    <property type="entry name" value="12S RRNA N4-METHYLCYTIDINE METHYLTRANSFERASE"/>
    <property type="match status" value="1"/>
</dbReference>
<dbReference type="EMBL" id="AP006501">
    <property type="protein sequence ID" value="BAM82699.1"/>
    <property type="molecule type" value="Genomic_DNA"/>
</dbReference>
<gene>
    <name evidence="6" type="ORF">CYME_CMS053C</name>
</gene>
<dbReference type="RefSeq" id="XP_005538735.1">
    <property type="nucleotide sequence ID" value="XM_005538678.1"/>
</dbReference>
<dbReference type="PANTHER" id="PTHR11265">
    <property type="entry name" value="S-ADENOSYL-METHYLTRANSFERASE MRAW"/>
    <property type="match status" value="1"/>
</dbReference>
<accession>M1VBJ2</accession>
<dbReference type="HOGENOM" id="CLU_038422_3_0_1"/>
<keyword evidence="2" id="KW-0489">Methyltransferase</keyword>
<dbReference type="GeneID" id="16997403"/>
<keyword evidence="7" id="KW-1185">Reference proteome</keyword>
<evidence type="ECO:0000313" key="7">
    <source>
        <dbReference type="Proteomes" id="UP000007014"/>
    </source>
</evidence>
<dbReference type="STRING" id="280699.M1VBJ2"/>
<dbReference type="Gramene" id="CMS053CT">
    <property type="protein sequence ID" value="CMS053CT"/>
    <property type="gene ID" value="CMS053C"/>
</dbReference>
<name>M1VBJ2_CYAM1</name>
<evidence type="ECO:0000313" key="6">
    <source>
        <dbReference type="EMBL" id="BAM82699.1"/>
    </source>
</evidence>
<dbReference type="Gene3D" id="1.10.150.170">
    <property type="entry name" value="Putative methyltransferase TM0872, insert domain"/>
    <property type="match status" value="2"/>
</dbReference>
<dbReference type="NCBIfam" id="TIGR00006">
    <property type="entry name" value="16S rRNA (cytosine(1402)-N(4))-methyltransferase RsmH"/>
    <property type="match status" value="1"/>
</dbReference>
<dbReference type="SUPFAM" id="SSF81799">
    <property type="entry name" value="Putative methyltransferase TM0872, insert domain"/>
    <property type="match status" value="1"/>
</dbReference>
<dbReference type="SUPFAM" id="SSF53335">
    <property type="entry name" value="S-adenosyl-L-methionine-dependent methyltransferases"/>
    <property type="match status" value="1"/>
</dbReference>
<organism evidence="6 7">
    <name type="scientific">Cyanidioschyzon merolae (strain NIES-3377 / 10D)</name>
    <name type="common">Unicellular red alga</name>
    <dbReference type="NCBI Taxonomy" id="280699"/>
    <lineage>
        <taxon>Eukaryota</taxon>
        <taxon>Rhodophyta</taxon>
        <taxon>Bangiophyceae</taxon>
        <taxon>Cyanidiales</taxon>
        <taxon>Cyanidiaceae</taxon>
        <taxon>Cyanidioschyzon</taxon>
    </lineage>
</organism>
<dbReference type="Pfam" id="PF01795">
    <property type="entry name" value="Methyltransf_5"/>
    <property type="match status" value="2"/>
</dbReference>
<protein>
    <recommendedName>
        <fullName evidence="8">S-adenosyl-methyltransferase MraW</fullName>
    </recommendedName>
</protein>
<dbReference type="HAMAP" id="MF_01007">
    <property type="entry name" value="16SrRNA_methyltr_H"/>
    <property type="match status" value="1"/>
</dbReference>
<evidence type="ECO:0000256" key="1">
    <source>
        <dbReference type="ARBA" id="ARBA00010396"/>
    </source>
</evidence>
<dbReference type="InterPro" id="IPR002903">
    <property type="entry name" value="RsmH"/>
</dbReference>
<evidence type="ECO:0000256" key="2">
    <source>
        <dbReference type="ARBA" id="ARBA00022603"/>
    </source>
</evidence>
<feature type="compositionally biased region" description="Basic and acidic residues" evidence="5">
    <location>
        <begin position="219"/>
        <end position="235"/>
    </location>
</feature>
<dbReference type="Proteomes" id="UP000007014">
    <property type="component" value="Chromosome 19"/>
</dbReference>
<evidence type="ECO:0000256" key="5">
    <source>
        <dbReference type="SAM" id="MobiDB-lite"/>
    </source>
</evidence>
<dbReference type="OMA" id="NPAKRTF"/>
<dbReference type="GO" id="GO:0071424">
    <property type="term" value="F:rRNA (cytosine-N4-)-methyltransferase activity"/>
    <property type="evidence" value="ECO:0007669"/>
    <property type="project" value="TreeGrafter"/>
</dbReference>
<dbReference type="eggNOG" id="KOG2782">
    <property type="taxonomic scope" value="Eukaryota"/>
</dbReference>
<reference evidence="6 7" key="2">
    <citation type="journal article" date="2007" name="BMC Biol.">
        <title>A 100%-complete sequence reveals unusually simple genomic features in the hot-spring red alga Cyanidioschyzon merolae.</title>
        <authorList>
            <person name="Nozaki H."/>
            <person name="Takano H."/>
            <person name="Misumi O."/>
            <person name="Terasawa K."/>
            <person name="Matsuzaki M."/>
            <person name="Maruyama S."/>
            <person name="Nishida K."/>
            <person name="Yagisawa F."/>
            <person name="Yoshida Y."/>
            <person name="Fujiwara T."/>
            <person name="Takio S."/>
            <person name="Tamura K."/>
            <person name="Chung S.J."/>
            <person name="Nakamura S."/>
            <person name="Kuroiwa H."/>
            <person name="Tanaka K."/>
            <person name="Sato N."/>
            <person name="Kuroiwa T."/>
        </authorList>
    </citation>
    <scope>NUCLEOTIDE SEQUENCE [LARGE SCALE GENOMIC DNA]</scope>
    <source>
        <strain evidence="6 7">10D</strain>
    </source>
</reference>
<keyword evidence="4" id="KW-0949">S-adenosyl-L-methionine</keyword>
<evidence type="ECO:0000256" key="3">
    <source>
        <dbReference type="ARBA" id="ARBA00022679"/>
    </source>
</evidence>
<sequence length="533" mass="58807">MFTALVSSTGLSLALGRRGFPRTPKGTWTPAIVRHLAAGSRAGKPSQRFGQGRHWANFARMHRKNNHDYVELPQEEMDNLKIQPETHSQRVARVHVPVLADAVRQAFAGRSMTHFVDGTLGAGGHATMIIADHPELEHFIGIDRDRSALELASKHLEEQFAGRHAPQMHFLHGNFRDIMALCQARSINAVDGILLDLGVSSMQLDHPERGFSFGGSARARSDFSQGKRTDAPWDAPLDMRMDQHATGALTAQDIVNTWSESELYRILRAYGEEPRARQIARGIVEARRRAPIETTGQLATIVLEAKGIRRRTHAQHQDALTGSSEQPAIGTAASKRRLPVMEQVGVWHPGRRRHQHGGTLHPATLTFQALRIAVNDELGCLEQGLQACIRLLRPGGRLAVISFHRLEDRIVKWTFRAFAEGQRTPASGCAAIPAVSRRASGAHEARPATRISDEDTSSDDACTEGARIAQLCSVEVPRQPANDSAYAEQLEDHECWRIITKKPIVPSPEEVNQNPRSRSAKLRIIENVAGTCG</sequence>
<dbReference type="Gene3D" id="3.40.50.150">
    <property type="entry name" value="Vaccinia Virus protein VP39"/>
    <property type="match status" value="3"/>
</dbReference>
<dbReference type="OrthoDB" id="439808at2759"/>
<feature type="compositionally biased region" description="Basic and acidic residues" evidence="5">
    <location>
        <begin position="441"/>
        <end position="453"/>
    </location>
</feature>
<reference evidence="6 7" key="1">
    <citation type="journal article" date="2004" name="Nature">
        <title>Genome sequence of the ultrasmall unicellular red alga Cyanidioschyzon merolae 10D.</title>
        <authorList>
            <person name="Matsuzaki M."/>
            <person name="Misumi O."/>
            <person name="Shin-i T."/>
            <person name="Maruyama S."/>
            <person name="Takahara M."/>
            <person name="Miyagishima S."/>
            <person name="Mori T."/>
            <person name="Nishida K."/>
            <person name="Yagisawa F."/>
            <person name="Nishida K."/>
            <person name="Yoshida Y."/>
            <person name="Nishimura Y."/>
            <person name="Nakao S."/>
            <person name="Kobayashi T."/>
            <person name="Momoyama Y."/>
            <person name="Higashiyama T."/>
            <person name="Minoda A."/>
            <person name="Sano M."/>
            <person name="Nomoto H."/>
            <person name="Oishi K."/>
            <person name="Hayashi H."/>
            <person name="Ohta F."/>
            <person name="Nishizaka S."/>
            <person name="Haga S."/>
            <person name="Miura S."/>
            <person name="Morishita T."/>
            <person name="Kabeya Y."/>
            <person name="Terasawa K."/>
            <person name="Suzuki Y."/>
            <person name="Ishii Y."/>
            <person name="Asakawa S."/>
            <person name="Takano H."/>
            <person name="Ohta N."/>
            <person name="Kuroiwa H."/>
            <person name="Tanaka K."/>
            <person name="Shimizu N."/>
            <person name="Sugano S."/>
            <person name="Sato N."/>
            <person name="Nozaki H."/>
            <person name="Ogasawara N."/>
            <person name="Kohara Y."/>
            <person name="Kuroiwa T."/>
        </authorList>
    </citation>
    <scope>NUCLEOTIDE SEQUENCE [LARGE SCALE GENOMIC DNA]</scope>
    <source>
        <strain evidence="6 7">10D</strain>
    </source>
</reference>
<dbReference type="InterPro" id="IPR023397">
    <property type="entry name" value="SAM-dep_MeTrfase_MraW_recog"/>
</dbReference>
<proteinExistence type="inferred from homology"/>
<keyword evidence="3" id="KW-0808">Transferase</keyword>
<feature type="region of interest" description="Disordered" evidence="5">
    <location>
        <begin position="215"/>
        <end position="235"/>
    </location>
</feature>
<dbReference type="AlphaFoldDB" id="M1VBJ2"/>
<evidence type="ECO:0000256" key="4">
    <source>
        <dbReference type="ARBA" id="ARBA00022691"/>
    </source>
</evidence>
<dbReference type="KEGG" id="cme:CYME_CMS053C"/>
<dbReference type="GO" id="GO:0070475">
    <property type="term" value="P:rRNA base methylation"/>
    <property type="evidence" value="ECO:0007669"/>
    <property type="project" value="TreeGrafter"/>
</dbReference>
<dbReference type="InterPro" id="IPR029063">
    <property type="entry name" value="SAM-dependent_MTases_sf"/>
</dbReference>
<comment type="similarity">
    <text evidence="1">Belongs to the methyltransferase superfamily. RsmH family.</text>
</comment>